<organism evidence="2 3">
    <name type="scientific">Discina gigas</name>
    <dbReference type="NCBI Taxonomy" id="1032678"/>
    <lineage>
        <taxon>Eukaryota</taxon>
        <taxon>Fungi</taxon>
        <taxon>Dikarya</taxon>
        <taxon>Ascomycota</taxon>
        <taxon>Pezizomycotina</taxon>
        <taxon>Pezizomycetes</taxon>
        <taxon>Pezizales</taxon>
        <taxon>Discinaceae</taxon>
        <taxon>Discina</taxon>
    </lineage>
</organism>
<evidence type="ECO:0000313" key="2">
    <source>
        <dbReference type="EMBL" id="KAL0634044.1"/>
    </source>
</evidence>
<proteinExistence type="predicted"/>
<dbReference type="EMBL" id="JBBBZM010000106">
    <property type="protein sequence ID" value="KAL0634044.1"/>
    <property type="molecule type" value="Genomic_DNA"/>
</dbReference>
<name>A0ABR3GDM2_9PEZI</name>
<keyword evidence="3" id="KW-1185">Reference proteome</keyword>
<keyword evidence="1" id="KW-0472">Membrane</keyword>
<dbReference type="Proteomes" id="UP001447188">
    <property type="component" value="Unassembled WGS sequence"/>
</dbReference>
<reference evidence="2 3" key="1">
    <citation type="submission" date="2024-02" db="EMBL/GenBank/DDBJ databases">
        <title>Discinaceae phylogenomics.</title>
        <authorList>
            <person name="Dirks A.C."/>
            <person name="James T.Y."/>
        </authorList>
    </citation>
    <scope>NUCLEOTIDE SEQUENCE [LARGE SCALE GENOMIC DNA]</scope>
    <source>
        <strain evidence="2 3">ACD0624</strain>
    </source>
</reference>
<gene>
    <name evidence="2" type="ORF">Q9L58_007062</name>
</gene>
<accession>A0ABR3GDM2</accession>
<keyword evidence="1" id="KW-1133">Transmembrane helix</keyword>
<evidence type="ECO:0000313" key="3">
    <source>
        <dbReference type="Proteomes" id="UP001447188"/>
    </source>
</evidence>
<feature type="transmembrane region" description="Helical" evidence="1">
    <location>
        <begin position="13"/>
        <end position="35"/>
    </location>
</feature>
<keyword evidence="1" id="KW-0812">Transmembrane</keyword>
<sequence length="341" mass="38995">MLTQIESTVFSRLFVPVSLSLVSILWICYVGSLCWEAWKDIRELPFEEPVAPVEEPVAPVEEPIAPIEEIVVGDEDPGVLPSVLLAFRKAFAELKEQFRVIRRAVEEACGIPEVFVPKPRTARQIERRAEIEAGRDRDPRRVGTKHHVMFDASATTYREVPFFFTPPKRTARQIERLSVIETMRDWDPRRIHTGTHVSFELSTTTCSSPPLWSFRTPAQRKRMKEIKALIAADPKRAKLRTTIAFGGVSFDNGPDFRASTKRQLRRMRQIESLIFLDKGPERRQGDSKRHVAFDRYLHTIESKPAPVPAPVPELFHGSRIRYLSLRATKVLAAHAIANTRR</sequence>
<evidence type="ECO:0000256" key="1">
    <source>
        <dbReference type="SAM" id="Phobius"/>
    </source>
</evidence>
<comment type="caution">
    <text evidence="2">The sequence shown here is derived from an EMBL/GenBank/DDBJ whole genome shotgun (WGS) entry which is preliminary data.</text>
</comment>
<protein>
    <submittedName>
        <fullName evidence="2">Uncharacterized protein</fullName>
    </submittedName>
</protein>